<organism evidence="6 7">
    <name type="scientific">Hypsibius exemplaris</name>
    <name type="common">Freshwater tardigrade</name>
    <dbReference type="NCBI Taxonomy" id="2072580"/>
    <lineage>
        <taxon>Eukaryota</taxon>
        <taxon>Metazoa</taxon>
        <taxon>Ecdysozoa</taxon>
        <taxon>Tardigrada</taxon>
        <taxon>Eutardigrada</taxon>
        <taxon>Parachela</taxon>
        <taxon>Hypsibioidea</taxon>
        <taxon>Hypsibiidae</taxon>
        <taxon>Hypsibius</taxon>
    </lineage>
</organism>
<protein>
    <recommendedName>
        <fullName evidence="5">PRA1 family protein</fullName>
    </recommendedName>
</protein>
<dbReference type="PANTHER" id="PTHR12859">
    <property type="entry name" value="PRA1 PROTEIN"/>
    <property type="match status" value="1"/>
</dbReference>
<evidence type="ECO:0000313" key="6">
    <source>
        <dbReference type="EMBL" id="OQV17634.1"/>
    </source>
</evidence>
<dbReference type="AlphaFoldDB" id="A0A1W0WR05"/>
<evidence type="ECO:0000256" key="2">
    <source>
        <dbReference type="ARBA" id="ARBA00022692"/>
    </source>
</evidence>
<sequence length="189" mass="21419">MVDQGVKFAPFRGLQDFILNSAQFRLPDLQDQARWSNRVVNNLIYYQTNYFAILGVVIALIGVIYPAEFLYGFVGTLCGMLAVVMTVSQHHTMRKLRQEKKFALLGSLIFLGYMVCTSIRSIAIFAFPFALSVLLVYIHASVRTRNLKNRISNKVEQLGMKRSPMGLLMAVTGYEVQLRMLDVLDEATK</sequence>
<dbReference type="Pfam" id="PF03208">
    <property type="entry name" value="PRA1"/>
    <property type="match status" value="1"/>
</dbReference>
<evidence type="ECO:0000256" key="4">
    <source>
        <dbReference type="ARBA" id="ARBA00023136"/>
    </source>
</evidence>
<name>A0A1W0WR05_HYPEX</name>
<keyword evidence="3 5" id="KW-1133">Transmembrane helix</keyword>
<comment type="similarity">
    <text evidence="5">Belongs to the PRA1 family.</text>
</comment>
<accession>A0A1W0WR05</accession>
<dbReference type="EMBL" id="MTYJ01000058">
    <property type="protein sequence ID" value="OQV17634.1"/>
    <property type="molecule type" value="Genomic_DNA"/>
</dbReference>
<keyword evidence="2 5" id="KW-0812">Transmembrane</keyword>
<proteinExistence type="inferred from homology"/>
<feature type="transmembrane region" description="Helical" evidence="5">
    <location>
        <begin position="70"/>
        <end position="88"/>
    </location>
</feature>
<evidence type="ECO:0000256" key="3">
    <source>
        <dbReference type="ARBA" id="ARBA00022989"/>
    </source>
</evidence>
<feature type="transmembrane region" description="Helical" evidence="5">
    <location>
        <begin position="43"/>
        <end position="64"/>
    </location>
</feature>
<feature type="transmembrane region" description="Helical" evidence="5">
    <location>
        <begin position="122"/>
        <end position="140"/>
    </location>
</feature>
<dbReference type="OrthoDB" id="18213at2759"/>
<evidence type="ECO:0000256" key="5">
    <source>
        <dbReference type="RuleBase" id="RU363107"/>
    </source>
</evidence>
<gene>
    <name evidence="6" type="ORF">BV898_08258</name>
</gene>
<evidence type="ECO:0000256" key="1">
    <source>
        <dbReference type="ARBA" id="ARBA00004141"/>
    </source>
</evidence>
<dbReference type="InterPro" id="IPR004895">
    <property type="entry name" value="Prenylated_rab_accept_PRA1"/>
</dbReference>
<keyword evidence="4 5" id="KW-0472">Membrane</keyword>
<keyword evidence="7" id="KW-1185">Reference proteome</keyword>
<dbReference type="PANTHER" id="PTHR12859:SF0">
    <property type="entry name" value="PRA1 FAMILY PROTEIN"/>
    <property type="match status" value="1"/>
</dbReference>
<feature type="transmembrane region" description="Helical" evidence="5">
    <location>
        <begin position="100"/>
        <end position="116"/>
    </location>
</feature>
<comment type="subcellular location">
    <subcellularLocation>
        <location evidence="1 5">Membrane</location>
        <topology evidence="1 5">Multi-pass membrane protein</topology>
    </subcellularLocation>
</comment>
<evidence type="ECO:0000313" key="7">
    <source>
        <dbReference type="Proteomes" id="UP000192578"/>
    </source>
</evidence>
<comment type="caution">
    <text evidence="6">The sequence shown here is derived from an EMBL/GenBank/DDBJ whole genome shotgun (WGS) entry which is preliminary data.</text>
</comment>
<dbReference type="Proteomes" id="UP000192578">
    <property type="component" value="Unassembled WGS sequence"/>
</dbReference>
<dbReference type="GO" id="GO:0016020">
    <property type="term" value="C:membrane"/>
    <property type="evidence" value="ECO:0007669"/>
    <property type="project" value="UniProtKB-SubCell"/>
</dbReference>
<reference evidence="7" key="1">
    <citation type="submission" date="2017-01" db="EMBL/GenBank/DDBJ databases">
        <title>Comparative genomics of anhydrobiosis in the tardigrade Hypsibius dujardini.</title>
        <authorList>
            <person name="Yoshida Y."/>
            <person name="Koutsovoulos G."/>
            <person name="Laetsch D."/>
            <person name="Stevens L."/>
            <person name="Kumar S."/>
            <person name="Horikawa D."/>
            <person name="Ishino K."/>
            <person name="Komine S."/>
            <person name="Tomita M."/>
            <person name="Blaxter M."/>
            <person name="Arakawa K."/>
        </authorList>
    </citation>
    <scope>NUCLEOTIDE SEQUENCE [LARGE SCALE GENOMIC DNA]</scope>
    <source>
        <strain evidence="7">Z151</strain>
    </source>
</reference>